<proteinExistence type="predicted"/>
<dbReference type="RefSeq" id="WP_093198085.1">
    <property type="nucleotide sequence ID" value="NZ_RXOE01000004.1"/>
</dbReference>
<dbReference type="Proteomes" id="UP000267418">
    <property type="component" value="Unassembled WGS sequence"/>
</dbReference>
<gene>
    <name evidence="1" type="ORF">EJP69_18540</name>
</gene>
<name>A0A3S0Q994_9BURK</name>
<evidence type="ECO:0000313" key="1">
    <source>
        <dbReference type="EMBL" id="RTQ33502.1"/>
    </source>
</evidence>
<dbReference type="InterPro" id="IPR036388">
    <property type="entry name" value="WH-like_DNA-bd_sf"/>
</dbReference>
<sequence length="95" mass="10199">MSALLQDSLSVAILRMLAQEPDGTGVSLPRLGKRLGQGASVLMRRLTMMGDAAIGGVRGPGWVRVVQHDDRWVAHLLEAGRAQVGTLPPEDESRD</sequence>
<comment type="caution">
    <text evidence="1">The sequence shown here is derived from an EMBL/GenBank/DDBJ whole genome shotgun (WGS) entry which is preliminary data.</text>
</comment>
<dbReference type="InterPro" id="IPR036390">
    <property type="entry name" value="WH_DNA-bd_sf"/>
</dbReference>
<organism evidence="1 2">
    <name type="scientific">Variovorax gossypii</name>
    <dbReference type="NCBI Taxonomy" id="1679495"/>
    <lineage>
        <taxon>Bacteria</taxon>
        <taxon>Pseudomonadati</taxon>
        <taxon>Pseudomonadota</taxon>
        <taxon>Betaproteobacteria</taxon>
        <taxon>Burkholderiales</taxon>
        <taxon>Comamonadaceae</taxon>
        <taxon>Variovorax</taxon>
    </lineage>
</organism>
<evidence type="ECO:0008006" key="3">
    <source>
        <dbReference type="Google" id="ProtNLM"/>
    </source>
</evidence>
<evidence type="ECO:0000313" key="2">
    <source>
        <dbReference type="Proteomes" id="UP000267418"/>
    </source>
</evidence>
<dbReference type="AlphaFoldDB" id="A0A3S0Q994"/>
<reference evidence="1 2" key="1">
    <citation type="submission" date="2018-12" db="EMBL/GenBank/DDBJ databases">
        <title>The genome of Variovorax gossypii DSM 100435.</title>
        <authorList>
            <person name="Gao J."/>
            <person name="Sun J."/>
        </authorList>
    </citation>
    <scope>NUCLEOTIDE SEQUENCE [LARGE SCALE GENOMIC DNA]</scope>
    <source>
        <strain evidence="1 2">DSM 100435</strain>
    </source>
</reference>
<dbReference type="EMBL" id="RXOE01000004">
    <property type="protein sequence ID" value="RTQ33502.1"/>
    <property type="molecule type" value="Genomic_DNA"/>
</dbReference>
<dbReference type="OrthoDB" id="9154249at2"/>
<keyword evidence="2" id="KW-1185">Reference proteome</keyword>
<accession>A0A3S0Q994</accession>
<dbReference type="Gene3D" id="1.10.10.10">
    <property type="entry name" value="Winged helix-like DNA-binding domain superfamily/Winged helix DNA-binding domain"/>
    <property type="match status" value="1"/>
</dbReference>
<dbReference type="SUPFAM" id="SSF46785">
    <property type="entry name" value="Winged helix' DNA-binding domain"/>
    <property type="match status" value="1"/>
</dbReference>
<protein>
    <recommendedName>
        <fullName evidence="3">ArsR family transcriptional regulator</fullName>
    </recommendedName>
</protein>